<evidence type="ECO:0000313" key="2">
    <source>
        <dbReference type="Proteomes" id="UP000530038"/>
    </source>
</evidence>
<reference evidence="1 2" key="1">
    <citation type="submission" date="2020-07" db="EMBL/GenBank/DDBJ databases">
        <title>Characterization of Pectobacterium aroidearum strains causing soft rot on Amorphophallus konjac.</title>
        <authorList>
            <person name="Xie H."/>
        </authorList>
    </citation>
    <scope>NUCLEOTIDE SEQUENCE [LARGE SCALE GENOMIC DNA]</scope>
    <source>
        <strain evidence="1 2">MY10</strain>
    </source>
</reference>
<comment type="caution">
    <text evidence="1">The sequence shown here is derived from an EMBL/GenBank/DDBJ whole genome shotgun (WGS) entry which is preliminary data.</text>
</comment>
<dbReference type="EMBL" id="JACERK010000011">
    <property type="protein sequence ID" value="MBA5234105.1"/>
    <property type="molecule type" value="Genomic_DNA"/>
</dbReference>
<sequence>MTLKVACAITDFVIMNDDWIKSKAAQGNNTHVYIGYKDGKPIYVGISKDVDVRAIQHEERFDDVISITREPLNRGHARCIEQAIFAKNPHFKN</sequence>
<dbReference type="RefSeq" id="WP_181830347.1">
    <property type="nucleotide sequence ID" value="NZ_JACERI010000010.1"/>
</dbReference>
<evidence type="ECO:0000313" key="1">
    <source>
        <dbReference type="EMBL" id="MBA5234105.1"/>
    </source>
</evidence>
<name>A0ABR5ZHQ8_9GAMM</name>
<gene>
    <name evidence="1" type="ORF">H2Y56_18605</name>
</gene>
<proteinExistence type="predicted"/>
<keyword evidence="2" id="KW-1185">Reference proteome</keyword>
<dbReference type="Proteomes" id="UP000530038">
    <property type="component" value="Unassembled WGS sequence"/>
</dbReference>
<evidence type="ECO:0008006" key="3">
    <source>
        <dbReference type="Google" id="ProtNLM"/>
    </source>
</evidence>
<accession>A0ABR5ZHQ8</accession>
<organism evidence="1 2">
    <name type="scientific">Pectobacterium aroidearum</name>
    <dbReference type="NCBI Taxonomy" id="1201031"/>
    <lineage>
        <taxon>Bacteria</taxon>
        <taxon>Pseudomonadati</taxon>
        <taxon>Pseudomonadota</taxon>
        <taxon>Gammaproteobacteria</taxon>
        <taxon>Enterobacterales</taxon>
        <taxon>Pectobacteriaceae</taxon>
        <taxon>Pectobacterium</taxon>
    </lineage>
</organism>
<protein>
    <recommendedName>
        <fullName evidence="3">GIY-YIG nuclease family protein</fullName>
    </recommendedName>
</protein>